<dbReference type="Proteomes" id="UP000279962">
    <property type="component" value="Chromosome"/>
</dbReference>
<evidence type="ECO:0000313" key="3">
    <source>
        <dbReference type="Proteomes" id="UP000279962"/>
    </source>
</evidence>
<gene>
    <name evidence="2" type="ORF">CDG68_15190</name>
</gene>
<dbReference type="Pfam" id="PF07157">
    <property type="entry name" value="DNA_circ_N"/>
    <property type="match status" value="1"/>
</dbReference>
<dbReference type="RefSeq" id="WP_087554306.1">
    <property type="nucleotide sequence ID" value="NZ_CP033133.1"/>
</dbReference>
<dbReference type="InterPro" id="IPR009826">
    <property type="entry name" value="DNA_circ_N"/>
</dbReference>
<reference evidence="2 3" key="1">
    <citation type="submission" date="2018-10" db="EMBL/GenBank/DDBJ databases">
        <title>The complete genome of Acinetobacter wuhouensis strain WCHAW010062.</title>
        <authorList>
            <person name="Hu Y."/>
            <person name="Long H."/>
            <person name="Feng Y."/>
            <person name="Zong Z."/>
        </authorList>
    </citation>
    <scope>NUCLEOTIDE SEQUENCE [LARGE SCALE GENOMIC DNA]</scope>
    <source>
        <strain evidence="2 3">WCHAW010062</strain>
    </source>
</reference>
<accession>A0A3G2T3R4</accession>
<evidence type="ECO:0000313" key="2">
    <source>
        <dbReference type="EMBL" id="AYO54913.1"/>
    </source>
</evidence>
<organism evidence="2 3">
    <name type="scientific">Acinetobacter wuhouensis</name>
    <dbReference type="NCBI Taxonomy" id="1879050"/>
    <lineage>
        <taxon>Bacteria</taxon>
        <taxon>Pseudomonadati</taxon>
        <taxon>Pseudomonadota</taxon>
        <taxon>Gammaproteobacteria</taxon>
        <taxon>Moraxellales</taxon>
        <taxon>Moraxellaceae</taxon>
        <taxon>Acinetobacter</taxon>
    </lineage>
</organism>
<dbReference type="AlphaFoldDB" id="A0A3G2T3R4"/>
<evidence type="ECO:0000259" key="1">
    <source>
        <dbReference type="Pfam" id="PF07157"/>
    </source>
</evidence>
<feature type="domain" description="DNA circulation N-terminal" evidence="1">
    <location>
        <begin position="7"/>
        <end position="93"/>
    </location>
</feature>
<name>A0A3G2T3R4_9GAMM</name>
<sequence length="401" mass="44804">MSWAEELQDASFRGVQFECTSTADAVSKSLSIKQAPYSNDASIEDMGNNPRDISINAVYSGEDYKTWLDALEAALLETGPGELIHPIYGIQQVNVVNYNVDHNAENFDSCTIQIKFIQAKDKQRELFIPIQVQETIATEDIIEVPASALEKALKKLEQLDQNEFFTFVNNIRTGVNKFREGLGLIRSTIDNVLSPANFIVELVDDVSQLVTFDTSISAISKWRDLANRIQRFEKLFTSDNSSSSSNTAQAQQALEQLWRATQVASTITLTQKIVASVRSDMAVNKEINLTPIDLAVIRQQNRIVIQNSINAERSITTSANSVTQISVYKTVADQVHLQIQELIETRPPISTTTIIVPCTLHWLAHQLYGDFSRANEIQRLNPTLENPALLLPGMELTIYAQ</sequence>
<protein>
    <submittedName>
        <fullName evidence="2">Multidrug DMT transporter</fullName>
    </submittedName>
</protein>
<proteinExistence type="predicted"/>
<dbReference type="EMBL" id="CP033133">
    <property type="protein sequence ID" value="AYO54913.1"/>
    <property type="molecule type" value="Genomic_DNA"/>
</dbReference>